<name>A0AC59ZMK3_RANTA</name>
<dbReference type="Proteomes" id="UP001162501">
    <property type="component" value="Chromosome 31"/>
</dbReference>
<evidence type="ECO:0000313" key="2">
    <source>
        <dbReference type="Proteomes" id="UP001162501"/>
    </source>
</evidence>
<sequence>SPSTKTSYRLHPQNTSRTFPPHQPPALWRWLSVHRHRPVCSAQSLLPAGTQWSSPDPAHQETRPPRDASDPTAPHSAQAPRSYLLRFSTVPGEQRSLSKRSTSGEHFPGAPRPEHRAAP</sequence>
<proteinExistence type="predicted"/>
<reference evidence="1" key="1">
    <citation type="submission" date="2023-05" db="EMBL/GenBank/DDBJ databases">
        <authorList>
            <consortium name="ELIXIR-Norway"/>
        </authorList>
    </citation>
    <scope>NUCLEOTIDE SEQUENCE</scope>
</reference>
<dbReference type="EMBL" id="OX596115">
    <property type="protein sequence ID" value="CAN0469123.1"/>
    <property type="molecule type" value="Genomic_DNA"/>
</dbReference>
<reference evidence="1" key="2">
    <citation type="submission" date="2025-03" db="EMBL/GenBank/DDBJ databases">
        <authorList>
            <consortium name="ELIXIR-Norway"/>
            <consortium name="Elixir Norway"/>
        </authorList>
    </citation>
    <scope>NUCLEOTIDE SEQUENCE</scope>
</reference>
<evidence type="ECO:0000313" key="1">
    <source>
        <dbReference type="EMBL" id="CAN0469123.1"/>
    </source>
</evidence>
<feature type="non-terminal residue" evidence="1">
    <location>
        <position position="1"/>
    </location>
</feature>
<accession>A0AC59ZMK3</accession>
<organism evidence="1 2">
    <name type="scientific">Rangifer tarandus platyrhynchus</name>
    <name type="common">Svalbard reindeer</name>
    <dbReference type="NCBI Taxonomy" id="3082113"/>
    <lineage>
        <taxon>Eukaryota</taxon>
        <taxon>Metazoa</taxon>
        <taxon>Chordata</taxon>
        <taxon>Craniata</taxon>
        <taxon>Vertebrata</taxon>
        <taxon>Euteleostomi</taxon>
        <taxon>Mammalia</taxon>
        <taxon>Eutheria</taxon>
        <taxon>Laurasiatheria</taxon>
        <taxon>Artiodactyla</taxon>
        <taxon>Ruminantia</taxon>
        <taxon>Pecora</taxon>
        <taxon>Cervidae</taxon>
        <taxon>Odocoileinae</taxon>
        <taxon>Rangifer</taxon>
    </lineage>
</organism>
<protein>
    <submittedName>
        <fullName evidence="1">Uncharacterized protein</fullName>
    </submittedName>
</protein>
<gene>
    <name evidence="1" type="ORF">MRATA1EN22A_LOCUS20385</name>
</gene>